<feature type="compositionally biased region" description="Pro residues" evidence="1">
    <location>
        <begin position="82"/>
        <end position="95"/>
    </location>
</feature>
<dbReference type="EMBL" id="BJCL01000009">
    <property type="protein sequence ID" value="GCL64328.1"/>
    <property type="molecule type" value="Genomic_DNA"/>
</dbReference>
<dbReference type="SUPFAM" id="SSF47413">
    <property type="entry name" value="lambda repressor-like DNA-binding domains"/>
    <property type="match status" value="1"/>
</dbReference>
<name>A0A480AZT0_9BURK</name>
<gene>
    <name evidence="3" type="ORF">AQPW35_34090</name>
</gene>
<protein>
    <recommendedName>
        <fullName evidence="2">HTH cro/C1-type domain-containing protein</fullName>
    </recommendedName>
</protein>
<comment type="caution">
    <text evidence="3">The sequence shown here is derived from an EMBL/GenBank/DDBJ whole genome shotgun (WGS) entry which is preliminary data.</text>
</comment>
<keyword evidence="4" id="KW-1185">Reference proteome</keyword>
<dbReference type="OrthoDB" id="9788236at2"/>
<dbReference type="CDD" id="cd00093">
    <property type="entry name" value="HTH_XRE"/>
    <property type="match status" value="1"/>
</dbReference>
<dbReference type="AlphaFoldDB" id="A0A480AZT0"/>
<dbReference type="GO" id="GO:0003677">
    <property type="term" value="F:DNA binding"/>
    <property type="evidence" value="ECO:0007669"/>
    <property type="project" value="InterPro"/>
</dbReference>
<proteinExistence type="predicted"/>
<feature type="region of interest" description="Disordered" evidence="1">
    <location>
        <begin position="81"/>
        <end position="104"/>
    </location>
</feature>
<feature type="domain" description="HTH cro/C1-type" evidence="2">
    <location>
        <begin position="22"/>
        <end position="77"/>
    </location>
</feature>
<dbReference type="Proteomes" id="UP000301751">
    <property type="component" value="Unassembled WGS sequence"/>
</dbReference>
<dbReference type="PROSITE" id="PS50943">
    <property type="entry name" value="HTH_CROC1"/>
    <property type="match status" value="1"/>
</dbReference>
<sequence length="184" mass="19798">MQANSSELKRSLQGENSLATRIRWLLAQHGLQQKQLAEVMGVGVDRVKTLVLGRAVRLRAEEISRLEAAYGLPRAWLVDGTGPPPPGYVPPPPDGDGPKASGPTALLAAEDPPRWQAPPNSATDAQLLQQVVDATAAALAARGLQLPPHRRLRLYWGVYELSIDAGQVNRRAISTLIQAIEDPG</sequence>
<evidence type="ECO:0000256" key="1">
    <source>
        <dbReference type="SAM" id="MobiDB-lite"/>
    </source>
</evidence>
<organism evidence="3 4">
    <name type="scientific">Pseudaquabacterium pictum</name>
    <dbReference type="NCBI Taxonomy" id="2315236"/>
    <lineage>
        <taxon>Bacteria</taxon>
        <taxon>Pseudomonadati</taxon>
        <taxon>Pseudomonadota</taxon>
        <taxon>Betaproteobacteria</taxon>
        <taxon>Burkholderiales</taxon>
        <taxon>Sphaerotilaceae</taxon>
        <taxon>Pseudaquabacterium</taxon>
    </lineage>
</organism>
<evidence type="ECO:0000313" key="4">
    <source>
        <dbReference type="Proteomes" id="UP000301751"/>
    </source>
</evidence>
<evidence type="ECO:0000313" key="3">
    <source>
        <dbReference type="EMBL" id="GCL64328.1"/>
    </source>
</evidence>
<accession>A0A480AZT0</accession>
<dbReference type="RefSeq" id="WP_137734064.1">
    <property type="nucleotide sequence ID" value="NZ_BJCL01000009.1"/>
</dbReference>
<dbReference type="SMART" id="SM00530">
    <property type="entry name" value="HTH_XRE"/>
    <property type="match status" value="1"/>
</dbReference>
<dbReference type="InterPro" id="IPR010982">
    <property type="entry name" value="Lambda_DNA-bd_dom_sf"/>
</dbReference>
<dbReference type="InterPro" id="IPR001387">
    <property type="entry name" value="Cro/C1-type_HTH"/>
</dbReference>
<evidence type="ECO:0000259" key="2">
    <source>
        <dbReference type="PROSITE" id="PS50943"/>
    </source>
</evidence>
<dbReference type="Gene3D" id="1.10.260.40">
    <property type="entry name" value="lambda repressor-like DNA-binding domains"/>
    <property type="match status" value="1"/>
</dbReference>
<reference evidence="4" key="1">
    <citation type="submission" date="2019-03" db="EMBL/GenBank/DDBJ databases">
        <title>Aquabacterium pictum sp.nov., the first bacteriochlorophyll a-containing freshwater bacterium in the genus Aquabacterium of the class Betaproteobacteria.</title>
        <authorList>
            <person name="Hirose S."/>
            <person name="Tank M."/>
            <person name="Hara E."/>
            <person name="Tamaki H."/>
            <person name="Takaichi S."/>
            <person name="Haruta S."/>
            <person name="Hanada S."/>
        </authorList>
    </citation>
    <scope>NUCLEOTIDE SEQUENCE [LARGE SCALE GENOMIC DNA]</scope>
    <source>
        <strain evidence="4">W35</strain>
    </source>
</reference>
<dbReference type="Pfam" id="PF01381">
    <property type="entry name" value="HTH_3"/>
    <property type="match status" value="1"/>
</dbReference>